<protein>
    <recommendedName>
        <fullName evidence="3">Ester cyclase</fullName>
    </recommendedName>
</protein>
<organism evidence="1 2">
    <name type="scientific">Trichormus variabilis SAG 1403-4b</name>
    <dbReference type="NCBI Taxonomy" id="447716"/>
    <lineage>
        <taxon>Bacteria</taxon>
        <taxon>Bacillati</taxon>
        <taxon>Cyanobacteriota</taxon>
        <taxon>Cyanophyceae</taxon>
        <taxon>Nostocales</taxon>
        <taxon>Nostocaceae</taxon>
        <taxon>Trichormus</taxon>
    </lineage>
</organism>
<dbReference type="EMBL" id="RSCM01000013">
    <property type="protein sequence ID" value="RUS94572.1"/>
    <property type="molecule type" value="Genomic_DNA"/>
</dbReference>
<reference evidence="1 2" key="1">
    <citation type="journal article" date="2019" name="Genome Biol. Evol.">
        <title>Day and night: Metabolic profiles and evolutionary relationships of six axenic non-marine cyanobacteria.</title>
        <authorList>
            <person name="Will S.E."/>
            <person name="Henke P."/>
            <person name="Boedeker C."/>
            <person name="Huang S."/>
            <person name="Brinkmann H."/>
            <person name="Rohde M."/>
            <person name="Jarek M."/>
            <person name="Friedl T."/>
            <person name="Seufert S."/>
            <person name="Schumacher M."/>
            <person name="Overmann J."/>
            <person name="Neumann-Schaal M."/>
            <person name="Petersen J."/>
        </authorList>
    </citation>
    <scope>NUCLEOTIDE SEQUENCE [LARGE SCALE GENOMIC DNA]</scope>
    <source>
        <strain evidence="1 2">SAG 1403-4b</strain>
    </source>
</reference>
<evidence type="ECO:0000313" key="1">
    <source>
        <dbReference type="EMBL" id="RUS94572.1"/>
    </source>
</evidence>
<dbReference type="Proteomes" id="UP000276103">
    <property type="component" value="Unassembled WGS sequence"/>
</dbReference>
<comment type="caution">
    <text evidence="1">The sequence shown here is derived from an EMBL/GenBank/DDBJ whole genome shotgun (WGS) entry which is preliminary data.</text>
</comment>
<dbReference type="SUPFAM" id="SSF54427">
    <property type="entry name" value="NTF2-like"/>
    <property type="match status" value="1"/>
</dbReference>
<dbReference type="AlphaFoldDB" id="A0A433UL94"/>
<name>A0A433UL94_ANAVA</name>
<dbReference type="InterPro" id="IPR032710">
    <property type="entry name" value="NTF2-like_dom_sf"/>
</dbReference>
<dbReference type="Pfam" id="PF07366">
    <property type="entry name" value="SnoaL"/>
    <property type="match status" value="1"/>
</dbReference>
<dbReference type="GO" id="GO:0030638">
    <property type="term" value="P:polyketide metabolic process"/>
    <property type="evidence" value="ECO:0007669"/>
    <property type="project" value="InterPro"/>
</dbReference>
<dbReference type="InterPro" id="IPR009959">
    <property type="entry name" value="Cyclase_SnoaL-like"/>
</dbReference>
<evidence type="ECO:0008006" key="3">
    <source>
        <dbReference type="Google" id="ProtNLM"/>
    </source>
</evidence>
<dbReference type="PANTHER" id="PTHR38436:SF1">
    <property type="entry name" value="ESTER CYCLASE"/>
    <property type="match status" value="1"/>
</dbReference>
<dbReference type="OrthoDB" id="9182871at2"/>
<dbReference type="PANTHER" id="PTHR38436">
    <property type="entry name" value="POLYKETIDE CYCLASE SNOAL-LIKE DOMAIN"/>
    <property type="match status" value="1"/>
</dbReference>
<proteinExistence type="predicted"/>
<sequence>MSLEQNKSIVLQAYESFDLGDIEKGRAFVAPDITGCVMGNNKLFGADAFFKYTLMMRAAFPDGRHTFSDVIAENDLVVTRGTFSGTYSGEIMGIPPTGKQVTFSVIHIDRVMNGKIVEHWGQGDTMALMQQLDVVPKY</sequence>
<dbReference type="Gene3D" id="3.10.450.50">
    <property type="match status" value="1"/>
</dbReference>
<gene>
    <name evidence="1" type="ORF">DSM107003_37010</name>
</gene>
<accession>A0A433UL94</accession>
<dbReference type="RefSeq" id="WP_127055557.1">
    <property type="nucleotide sequence ID" value="NZ_RSCM01000013.1"/>
</dbReference>
<evidence type="ECO:0000313" key="2">
    <source>
        <dbReference type="Proteomes" id="UP000276103"/>
    </source>
</evidence>
<keyword evidence="2" id="KW-1185">Reference proteome</keyword>